<dbReference type="Proteomes" id="UP000031586">
    <property type="component" value="Unassembled WGS sequence"/>
</dbReference>
<gene>
    <name evidence="1" type="ORF">H735_11040</name>
</gene>
<sequence length="87" mass="9716">MTTENDNKQPYSTAFAILVNGKLLHSQHCPHVAGQTAVRLGIWWLKELDDRGYPTNAEALENALKLQKELDSTEGSNVYYVSVTPLN</sequence>
<comment type="caution">
    <text evidence="1">The sequence shown here is derived from an EMBL/GenBank/DDBJ whole genome shotgun (WGS) entry which is preliminary data.</text>
</comment>
<evidence type="ECO:0000313" key="1">
    <source>
        <dbReference type="EMBL" id="KIF53438.1"/>
    </source>
</evidence>
<name>A0A0C1VU84_9VIBR</name>
<dbReference type="PATRIC" id="fig|1229493.5.peg.1301"/>
<evidence type="ECO:0000313" key="2">
    <source>
        <dbReference type="Proteomes" id="UP000031586"/>
    </source>
</evidence>
<reference evidence="1 2" key="1">
    <citation type="submission" date="2014-07" db="EMBL/GenBank/DDBJ databases">
        <title>Unique and conserved regions in Vibrio harveyi and related species in comparison with the shrimp pathogen Vibrio harveyi CAIM 1792.</title>
        <authorList>
            <person name="Espinoza-Valles I."/>
            <person name="Vora G."/>
            <person name="Leekitcharoenphon P."/>
            <person name="Ussery D."/>
            <person name="Hoj L."/>
            <person name="Gomez-Gil B."/>
        </authorList>
    </citation>
    <scope>NUCLEOTIDE SEQUENCE [LARGE SCALE GENOMIC DNA]</scope>
    <source>
        <strain evidence="2">CAIM 1854 / LMG 25443</strain>
    </source>
</reference>
<dbReference type="AlphaFoldDB" id="A0A0C1VU84"/>
<dbReference type="RefSeq" id="WP_020194650.1">
    <property type="nucleotide sequence ID" value="NZ_BAOH01000005.1"/>
</dbReference>
<proteinExistence type="predicted"/>
<organism evidence="1 2">
    <name type="scientific">Vibrio owensii CAIM 1854 = LMG 25443</name>
    <dbReference type="NCBI Taxonomy" id="1229493"/>
    <lineage>
        <taxon>Bacteria</taxon>
        <taxon>Pseudomonadati</taxon>
        <taxon>Pseudomonadota</taxon>
        <taxon>Gammaproteobacteria</taxon>
        <taxon>Vibrionales</taxon>
        <taxon>Vibrionaceae</taxon>
        <taxon>Vibrio</taxon>
    </lineage>
</organism>
<protein>
    <submittedName>
        <fullName evidence="1">Uncharacterized protein</fullName>
    </submittedName>
</protein>
<accession>A0A0C1VU84</accession>
<dbReference type="EMBL" id="JPRD01000015">
    <property type="protein sequence ID" value="KIF53438.1"/>
    <property type="molecule type" value="Genomic_DNA"/>
</dbReference>